<dbReference type="AlphaFoldDB" id="A0A4Q8D0E4"/>
<gene>
    <name evidence="2" type="ORF">EV698_0993</name>
</gene>
<dbReference type="Proteomes" id="UP000292298">
    <property type="component" value="Unassembled WGS sequence"/>
</dbReference>
<evidence type="ECO:0000313" key="2">
    <source>
        <dbReference type="EMBL" id="RZU98732.1"/>
    </source>
</evidence>
<dbReference type="GO" id="GO:0009882">
    <property type="term" value="F:blue light photoreceptor activity"/>
    <property type="evidence" value="ECO:0007669"/>
    <property type="project" value="InterPro"/>
</dbReference>
<dbReference type="SUPFAM" id="SSF54975">
    <property type="entry name" value="Acylphosphatase/BLUF domain-like"/>
    <property type="match status" value="1"/>
</dbReference>
<protein>
    <submittedName>
        <fullName evidence="2">FAD-dependent sensor of blue light</fullName>
    </submittedName>
</protein>
<reference evidence="2 3" key="1">
    <citation type="submission" date="2019-02" db="EMBL/GenBank/DDBJ databases">
        <title>Genomic Encyclopedia of Type Strains, Phase IV (KMG-IV): sequencing the most valuable type-strain genomes for metagenomic binning, comparative biology and taxonomic classification.</title>
        <authorList>
            <person name="Goeker M."/>
        </authorList>
    </citation>
    <scope>NUCLEOTIDE SEQUENCE [LARGE SCALE GENOMIC DNA]</scope>
    <source>
        <strain evidence="2 3">DSM 21056</strain>
    </source>
</reference>
<dbReference type="Gene3D" id="3.30.70.100">
    <property type="match status" value="1"/>
</dbReference>
<dbReference type="InterPro" id="IPR007024">
    <property type="entry name" value="BLUF_domain"/>
</dbReference>
<sequence length="147" mass="16605">MSQLYSLAYISKNSIQKPRQEVEEEIADILASAHKNNPSLNVTGALLYSGDVFCQVIEGEEDTLEDLFEEIQMDDRHSDIAVLHFEPIESRGFSEWAMAFAGIEDEERFDLSGILESKDKMKMHETGKNLVSVLENLLSQHQSVQKG</sequence>
<dbReference type="Pfam" id="PF04940">
    <property type="entry name" value="BLUF"/>
    <property type="match status" value="1"/>
</dbReference>
<dbReference type="GO" id="GO:0071949">
    <property type="term" value="F:FAD binding"/>
    <property type="evidence" value="ECO:0007669"/>
    <property type="project" value="InterPro"/>
</dbReference>
<dbReference type="InterPro" id="IPR036046">
    <property type="entry name" value="Acylphosphatase-like_dom_sf"/>
</dbReference>
<dbReference type="SMART" id="SM01034">
    <property type="entry name" value="BLUF"/>
    <property type="match status" value="1"/>
</dbReference>
<accession>A0A4Q8D0E4</accession>
<proteinExistence type="predicted"/>
<dbReference type="EMBL" id="SHLI01000001">
    <property type="protein sequence ID" value="RZU98732.1"/>
    <property type="molecule type" value="Genomic_DNA"/>
</dbReference>
<evidence type="ECO:0000259" key="1">
    <source>
        <dbReference type="PROSITE" id="PS50925"/>
    </source>
</evidence>
<keyword evidence="3" id="KW-1185">Reference proteome</keyword>
<dbReference type="OrthoDB" id="557705at2"/>
<comment type="caution">
    <text evidence="2">The sequence shown here is derived from an EMBL/GenBank/DDBJ whole genome shotgun (WGS) entry which is preliminary data.</text>
</comment>
<dbReference type="RefSeq" id="WP_130503020.1">
    <property type="nucleotide sequence ID" value="NZ_SHLI01000001.1"/>
</dbReference>
<name>A0A4Q8D0E4_9GAMM</name>
<feature type="domain" description="BLUF" evidence="1">
    <location>
        <begin position="4"/>
        <end position="99"/>
    </location>
</feature>
<evidence type="ECO:0000313" key="3">
    <source>
        <dbReference type="Proteomes" id="UP000292298"/>
    </source>
</evidence>
<organism evidence="2 3">
    <name type="scientific">Spiribacter vilamensis</name>
    <dbReference type="NCBI Taxonomy" id="531306"/>
    <lineage>
        <taxon>Bacteria</taxon>
        <taxon>Pseudomonadati</taxon>
        <taxon>Pseudomonadota</taxon>
        <taxon>Gammaproteobacteria</taxon>
        <taxon>Chromatiales</taxon>
        <taxon>Ectothiorhodospiraceae</taxon>
        <taxon>Spiribacter</taxon>
    </lineage>
</organism>
<dbReference type="PROSITE" id="PS50925">
    <property type="entry name" value="BLUF"/>
    <property type="match status" value="1"/>
</dbReference>